<proteinExistence type="predicted"/>
<sequence>GQAGPLLPKTLESGAGVLSLSDSLLRGRRRRRRQRRKSNHQAAEREATRGRSPGGLSRVQRRSTESRFVSQYRLISRSRFRFRFDPVLLAHCCNLVLAQCSSSSTLLLLASLRCLPRCVESFRLAPAIAPTRLRPVFLLGSA</sequence>
<protein>
    <submittedName>
        <fullName evidence="2">Putative E3 ubiquitin-protein ligase RHB1A</fullName>
    </submittedName>
</protein>
<feature type="non-terminal residue" evidence="2">
    <location>
        <position position="1"/>
    </location>
</feature>
<evidence type="ECO:0000313" key="2">
    <source>
        <dbReference type="EMBL" id="AQK76301.1"/>
    </source>
</evidence>
<accession>A0A1D6HPU5</accession>
<evidence type="ECO:0000256" key="1">
    <source>
        <dbReference type="SAM" id="MobiDB-lite"/>
    </source>
</evidence>
<name>A0A1D6HPU5_MAIZE</name>
<reference evidence="2" key="1">
    <citation type="submission" date="2015-12" db="EMBL/GenBank/DDBJ databases">
        <title>Update maize B73 reference genome by single molecule sequencing technologies.</title>
        <authorList>
            <consortium name="Maize Genome Sequencing Project"/>
            <person name="Ware D."/>
        </authorList>
    </citation>
    <scope>NUCLEOTIDE SEQUENCE</scope>
    <source>
        <tissue evidence="2">Seedling</tissue>
    </source>
</reference>
<gene>
    <name evidence="2" type="ORF">ZEAMMB73_Zm00001d018511</name>
</gene>
<organism evidence="2">
    <name type="scientific">Zea mays</name>
    <name type="common">Maize</name>
    <dbReference type="NCBI Taxonomy" id="4577"/>
    <lineage>
        <taxon>Eukaryota</taxon>
        <taxon>Viridiplantae</taxon>
        <taxon>Streptophyta</taxon>
        <taxon>Embryophyta</taxon>
        <taxon>Tracheophyta</taxon>
        <taxon>Spermatophyta</taxon>
        <taxon>Magnoliopsida</taxon>
        <taxon>Liliopsida</taxon>
        <taxon>Poales</taxon>
        <taxon>Poaceae</taxon>
        <taxon>PACMAD clade</taxon>
        <taxon>Panicoideae</taxon>
        <taxon>Andropogonodae</taxon>
        <taxon>Andropogoneae</taxon>
        <taxon>Tripsacinae</taxon>
        <taxon>Zea</taxon>
    </lineage>
</organism>
<feature type="compositionally biased region" description="Basic residues" evidence="1">
    <location>
        <begin position="27"/>
        <end position="39"/>
    </location>
</feature>
<feature type="region of interest" description="Disordered" evidence="1">
    <location>
        <begin position="27"/>
        <end position="62"/>
    </location>
</feature>
<dbReference type="EMBL" id="CM000781">
    <property type="protein sequence ID" value="AQK76301.1"/>
    <property type="molecule type" value="Genomic_DNA"/>
</dbReference>
<dbReference type="AlphaFoldDB" id="A0A1D6HPU5"/>